<dbReference type="CDD" id="cd23021">
    <property type="entry name" value="zf-HIT_IN80B"/>
    <property type="match status" value="1"/>
</dbReference>
<evidence type="ECO:0000259" key="2">
    <source>
        <dbReference type="SMART" id="SM01406"/>
    </source>
</evidence>
<dbReference type="Gramene" id="Manes.03G204100.8.v8.1">
    <property type="protein sequence ID" value="Manes.03G204100.8.v8.1.CDS"/>
    <property type="gene ID" value="Manes.03G204100.v8.1"/>
</dbReference>
<dbReference type="Gramene" id="Manes.03G204100.7.v8.1">
    <property type="protein sequence ID" value="Manes.03G204100.7.v8.1.CDS"/>
    <property type="gene ID" value="Manes.03G204100.v8.1"/>
</dbReference>
<dbReference type="OrthoDB" id="2021186at2759"/>
<reference evidence="3 4" key="1">
    <citation type="submission" date="2016-02" db="EMBL/GenBank/DDBJ databases">
        <title>WGS assembly of Manihot esculenta.</title>
        <authorList>
            <person name="Bredeson J.V."/>
            <person name="Prochnik S.E."/>
            <person name="Lyons J.B."/>
            <person name="Schmutz J."/>
            <person name="Grimwood J."/>
            <person name="Vrebalov J."/>
            <person name="Bart R.S."/>
            <person name="Amuge T."/>
            <person name="Ferguson M.E."/>
            <person name="Green R."/>
            <person name="Putnam N."/>
            <person name="Stites J."/>
            <person name="Rounsley S."/>
            <person name="Rokhsar D.S."/>
        </authorList>
    </citation>
    <scope>NUCLEOTIDE SEQUENCE [LARGE SCALE GENOMIC DNA]</scope>
    <source>
        <strain evidence="4">cv. AM560-2</strain>
        <tissue evidence="3">Leaf</tissue>
    </source>
</reference>
<dbReference type="Pfam" id="PF04438">
    <property type="entry name" value="zf-HIT"/>
    <property type="match status" value="1"/>
</dbReference>
<dbReference type="Gramene" id="Manes.03G204100.6.v8.1">
    <property type="protein sequence ID" value="Manes.03G204100.6.v8.1.CDS"/>
    <property type="gene ID" value="Manes.03G204100.v8.1"/>
</dbReference>
<protein>
    <recommendedName>
        <fullName evidence="2">INO80 complex subunit B-like conserved region domain-containing protein</fullName>
    </recommendedName>
</protein>
<dbReference type="PANTHER" id="PTHR21561">
    <property type="entry name" value="INO80 COMPLEX SUBUNIT B"/>
    <property type="match status" value="1"/>
</dbReference>
<feature type="domain" description="INO80 complex subunit B-like conserved region" evidence="2">
    <location>
        <begin position="264"/>
        <end position="349"/>
    </location>
</feature>
<accession>A0A251LSE0</accession>
<dbReference type="GO" id="GO:0006338">
    <property type="term" value="P:chromatin remodeling"/>
    <property type="evidence" value="ECO:0007669"/>
    <property type="project" value="InterPro"/>
</dbReference>
<organism evidence="3 4">
    <name type="scientific">Manihot esculenta</name>
    <name type="common">Cassava</name>
    <name type="synonym">Jatropha manihot</name>
    <dbReference type="NCBI Taxonomy" id="3983"/>
    <lineage>
        <taxon>Eukaryota</taxon>
        <taxon>Viridiplantae</taxon>
        <taxon>Streptophyta</taxon>
        <taxon>Embryophyta</taxon>
        <taxon>Tracheophyta</taxon>
        <taxon>Spermatophyta</taxon>
        <taxon>Magnoliopsida</taxon>
        <taxon>eudicotyledons</taxon>
        <taxon>Gunneridae</taxon>
        <taxon>Pentapetalae</taxon>
        <taxon>rosids</taxon>
        <taxon>fabids</taxon>
        <taxon>Malpighiales</taxon>
        <taxon>Euphorbiaceae</taxon>
        <taxon>Crotonoideae</taxon>
        <taxon>Manihoteae</taxon>
        <taxon>Manihot</taxon>
    </lineage>
</organism>
<name>A0A251LSE0_MANES</name>
<dbReference type="PANTHER" id="PTHR21561:SF16">
    <property type="entry name" value="PAPA-1-LIKE FAMILY PROTEIN _ ZINC FINGER (HIT TYPE) FAMILY PROTEIN"/>
    <property type="match status" value="1"/>
</dbReference>
<evidence type="ECO:0000313" key="4">
    <source>
        <dbReference type="Proteomes" id="UP000091857"/>
    </source>
</evidence>
<keyword evidence="1" id="KW-0175">Coiled coil</keyword>
<dbReference type="Proteomes" id="UP000091857">
    <property type="component" value="Chromosome 3"/>
</dbReference>
<evidence type="ECO:0000256" key="1">
    <source>
        <dbReference type="SAM" id="Coils"/>
    </source>
</evidence>
<dbReference type="EMBL" id="CM004389">
    <property type="protein sequence ID" value="OAY56118.1"/>
    <property type="molecule type" value="Genomic_DNA"/>
</dbReference>
<dbReference type="Pfam" id="PF04795">
    <property type="entry name" value="PAPA-1"/>
    <property type="match status" value="1"/>
</dbReference>
<proteinExistence type="predicted"/>
<feature type="coiled-coil region" evidence="1">
    <location>
        <begin position="270"/>
        <end position="322"/>
    </location>
</feature>
<dbReference type="AlphaFoldDB" id="A0A251LSE0"/>
<gene>
    <name evidence="3" type="ORF">MANES_03G204100</name>
</gene>
<dbReference type="GO" id="GO:0031011">
    <property type="term" value="C:Ino80 complex"/>
    <property type="evidence" value="ECO:0000318"/>
    <property type="project" value="GO_Central"/>
</dbReference>
<keyword evidence="4" id="KW-1185">Reference proteome</keyword>
<sequence>MEGFNGVNFTVRKKRSSVSRRPCSDSQKFSQTHTLLPQFTQSLGSAYNEEESEAKVGSDGLRSENKLKKLKLKLGGVTHTIHTKYASESSPCFDISQPQEKFLFQDSSFRKDYSSGKMHAESLYEHESVRKSKRIPKRRVIDMGFDGDDDDADEEIRYLGRISASKVSSDGIQMEDKIYVDMKDYYLSNSNKDGIAKLRSEKLYEDRDYMEDEKPMSDDEPGYKSKTLGFVEGRNKKGPNLIEFPNGLPPAPPKKQKAKLSEVEMQLKKAEAAQRRRIQSEKAAREAEAEAIRKILGQDSGRKKKEEKMKKLHDELAQGRAAKSSTLGSNTIRWVLGPTGTVVIFSDDLGLPKIFNSVPCSYPPPREKCAGPNCTNAYKYRDSKSNLPLCSLHCYKAIHGKMQALITC</sequence>
<evidence type="ECO:0000313" key="3">
    <source>
        <dbReference type="EMBL" id="OAY56119.1"/>
    </source>
</evidence>
<dbReference type="Gramene" id="Manes.03G204100.9.v8.1">
    <property type="protein sequence ID" value="Manes.03G204100.9.v8.1.CDS"/>
    <property type="gene ID" value="Manes.03G204100.v8.1"/>
</dbReference>
<dbReference type="EMBL" id="CM004389">
    <property type="protein sequence ID" value="OAY56119.1"/>
    <property type="molecule type" value="Genomic_DNA"/>
</dbReference>
<dbReference type="EMBL" id="CM004389">
    <property type="protein sequence ID" value="OAY56120.1"/>
    <property type="molecule type" value="Genomic_DNA"/>
</dbReference>
<dbReference type="InterPro" id="IPR007529">
    <property type="entry name" value="Znf_HIT"/>
</dbReference>
<dbReference type="SMART" id="SM01406">
    <property type="entry name" value="PAPA-1"/>
    <property type="match status" value="1"/>
</dbReference>
<dbReference type="InterPro" id="IPR006880">
    <property type="entry name" value="INO80B_C"/>
</dbReference>
<dbReference type="InterPro" id="IPR029523">
    <property type="entry name" value="INO80B/Ies2"/>
</dbReference>
<dbReference type="OMA" id="CSLHCYR"/>
<dbReference type="STRING" id="3983.A0A251LSE0"/>